<evidence type="ECO:0000313" key="3">
    <source>
        <dbReference type="EMBL" id="GEP43412.1"/>
    </source>
</evidence>
<evidence type="ECO:0000256" key="1">
    <source>
        <dbReference type="SAM" id="MobiDB-lite"/>
    </source>
</evidence>
<keyword evidence="4" id="KW-1185">Reference proteome</keyword>
<organism evidence="3 4">
    <name type="scientific">Brevifollis gellanilyticus</name>
    <dbReference type="NCBI Taxonomy" id="748831"/>
    <lineage>
        <taxon>Bacteria</taxon>
        <taxon>Pseudomonadati</taxon>
        <taxon>Verrucomicrobiota</taxon>
        <taxon>Verrucomicrobiia</taxon>
        <taxon>Verrucomicrobiales</taxon>
        <taxon>Verrucomicrobiaceae</taxon>
    </lineage>
</organism>
<name>A0A512M9K8_9BACT</name>
<comment type="caution">
    <text evidence="3">The sequence shown here is derived from an EMBL/GenBank/DDBJ whole genome shotgun (WGS) entry which is preliminary data.</text>
</comment>
<feature type="region of interest" description="Disordered" evidence="1">
    <location>
        <begin position="180"/>
        <end position="204"/>
    </location>
</feature>
<evidence type="ECO:0000313" key="4">
    <source>
        <dbReference type="Proteomes" id="UP000321577"/>
    </source>
</evidence>
<dbReference type="OrthoDB" id="6200718at2"/>
<dbReference type="InterPro" id="IPR025334">
    <property type="entry name" value="DUF4240"/>
</dbReference>
<evidence type="ECO:0000259" key="2">
    <source>
        <dbReference type="Pfam" id="PF14024"/>
    </source>
</evidence>
<dbReference type="Proteomes" id="UP000321577">
    <property type="component" value="Unassembled WGS sequence"/>
</dbReference>
<accession>A0A512M9K8</accession>
<feature type="domain" description="DUF4240" evidence="2">
    <location>
        <begin position="1"/>
        <end position="112"/>
    </location>
</feature>
<dbReference type="Pfam" id="PF14024">
    <property type="entry name" value="DUF4240"/>
    <property type="match status" value="1"/>
</dbReference>
<reference evidence="3 4" key="1">
    <citation type="submission" date="2019-07" db="EMBL/GenBank/DDBJ databases">
        <title>Whole genome shotgun sequence of Brevifollis gellanilyticus NBRC 108608.</title>
        <authorList>
            <person name="Hosoyama A."/>
            <person name="Uohara A."/>
            <person name="Ohji S."/>
            <person name="Ichikawa N."/>
        </authorList>
    </citation>
    <scope>NUCLEOTIDE SEQUENCE [LARGE SCALE GENOMIC DNA]</scope>
    <source>
        <strain evidence="3 4">NBRC 108608</strain>
    </source>
</reference>
<dbReference type="EMBL" id="BKAG01000017">
    <property type="protein sequence ID" value="GEP43412.1"/>
    <property type="molecule type" value="Genomic_DNA"/>
</dbReference>
<dbReference type="RefSeq" id="WP_146850988.1">
    <property type="nucleotide sequence ID" value="NZ_BKAG01000017.1"/>
</dbReference>
<protein>
    <recommendedName>
        <fullName evidence="2">DUF4240 domain-containing protein</fullName>
    </recommendedName>
</protein>
<sequence length="225" mass="25647">MTEEEFWQIIDWNVSLQPPGKAEVDTRKIEDHLTTLPYECIVWFQAWMEKAHARASTRRIAGAAWLVNGGCSDDSFEDFVAWLISKGSQAYYSVLRDAESLVEVGYDEDPDFLRHSYQAAERIGRTLDGVELDLELFEMADPDLRDPGAEPSEDDFDDSEALAACYPRLWQHCLEQDARVKSQKENAAPADSDPMKGIVKLDSHPDAITYEEAVSMRERMRRPRG</sequence>
<proteinExistence type="predicted"/>
<gene>
    <name evidence="3" type="ORF">BGE01nite_27030</name>
</gene>
<dbReference type="AlphaFoldDB" id="A0A512M9K8"/>